<feature type="compositionally biased region" description="Pro residues" evidence="1">
    <location>
        <begin position="60"/>
        <end position="73"/>
    </location>
</feature>
<dbReference type="RefSeq" id="WP_207861927.1">
    <property type="nucleotide sequence ID" value="NZ_JAFREP010000029.1"/>
</dbReference>
<organism evidence="2 3">
    <name type="scientific">Acanthopleuribacter pedis</name>
    <dbReference type="NCBI Taxonomy" id="442870"/>
    <lineage>
        <taxon>Bacteria</taxon>
        <taxon>Pseudomonadati</taxon>
        <taxon>Acidobacteriota</taxon>
        <taxon>Holophagae</taxon>
        <taxon>Acanthopleuribacterales</taxon>
        <taxon>Acanthopleuribacteraceae</taxon>
        <taxon>Acanthopleuribacter</taxon>
    </lineage>
</organism>
<reference evidence="2" key="1">
    <citation type="submission" date="2021-03" db="EMBL/GenBank/DDBJ databases">
        <authorList>
            <person name="Wang G."/>
        </authorList>
    </citation>
    <scope>NUCLEOTIDE SEQUENCE</scope>
    <source>
        <strain evidence="2">KCTC 12899</strain>
    </source>
</reference>
<proteinExistence type="predicted"/>
<dbReference type="Proteomes" id="UP000664417">
    <property type="component" value="Unassembled WGS sequence"/>
</dbReference>
<sequence length="73" mass="7481">MTSIQGAGNLFNATALQYQTNSAAPATQPNQATADSQDSVELSAEALSLAAEPTSDEPNKPVPGDNPQPPDDI</sequence>
<protein>
    <submittedName>
        <fullName evidence="2">Uncharacterized protein</fullName>
    </submittedName>
</protein>
<accession>A0A8J7QPW6</accession>
<dbReference type="EMBL" id="JAFREP010000029">
    <property type="protein sequence ID" value="MBO1321955.1"/>
    <property type="molecule type" value="Genomic_DNA"/>
</dbReference>
<keyword evidence="3" id="KW-1185">Reference proteome</keyword>
<evidence type="ECO:0000313" key="3">
    <source>
        <dbReference type="Proteomes" id="UP000664417"/>
    </source>
</evidence>
<dbReference type="AlphaFoldDB" id="A0A8J7QPW6"/>
<comment type="caution">
    <text evidence="2">The sequence shown here is derived from an EMBL/GenBank/DDBJ whole genome shotgun (WGS) entry which is preliminary data.</text>
</comment>
<evidence type="ECO:0000256" key="1">
    <source>
        <dbReference type="SAM" id="MobiDB-lite"/>
    </source>
</evidence>
<evidence type="ECO:0000313" key="2">
    <source>
        <dbReference type="EMBL" id="MBO1321955.1"/>
    </source>
</evidence>
<name>A0A8J7QPW6_9BACT</name>
<gene>
    <name evidence="2" type="ORF">J3U88_25970</name>
</gene>
<feature type="region of interest" description="Disordered" evidence="1">
    <location>
        <begin position="46"/>
        <end position="73"/>
    </location>
</feature>